<dbReference type="GO" id="GO:0005737">
    <property type="term" value="C:cytoplasm"/>
    <property type="evidence" value="ECO:0007669"/>
    <property type="project" value="TreeGrafter"/>
</dbReference>
<dbReference type="GO" id="GO:0050660">
    <property type="term" value="F:flavin adenine dinucleotide binding"/>
    <property type="evidence" value="ECO:0007669"/>
    <property type="project" value="InterPro"/>
</dbReference>
<reference evidence="3 4" key="1">
    <citation type="journal article" date="2018" name="Nat. Biotechnol.">
        <title>A standardized bacterial taxonomy based on genome phylogeny substantially revises the tree of life.</title>
        <authorList>
            <person name="Parks D.H."/>
            <person name="Chuvochina M."/>
            <person name="Waite D.W."/>
            <person name="Rinke C."/>
            <person name="Skarshewski A."/>
            <person name="Chaumeil P.A."/>
            <person name="Hugenholtz P."/>
        </authorList>
    </citation>
    <scope>NUCLEOTIDE SEQUENCE [LARGE SCALE GENOMIC DNA]</scope>
    <source>
        <strain evidence="3">UBA9158</strain>
    </source>
</reference>
<dbReference type="GO" id="GO:0003995">
    <property type="term" value="F:acyl-CoA dehydrogenase activity"/>
    <property type="evidence" value="ECO:0007669"/>
    <property type="project" value="TreeGrafter"/>
</dbReference>
<dbReference type="PANTHER" id="PTHR48083">
    <property type="entry name" value="MEDIUM-CHAIN SPECIFIC ACYL-COA DEHYDROGENASE, MITOCHONDRIAL-RELATED"/>
    <property type="match status" value="1"/>
</dbReference>
<evidence type="ECO:0000259" key="2">
    <source>
        <dbReference type="Pfam" id="PF02770"/>
    </source>
</evidence>
<feature type="non-terminal residue" evidence="3">
    <location>
        <position position="94"/>
    </location>
</feature>
<name>A0A3C1KT23_9GAMM</name>
<sequence>DTGNMEVLMRYGSPEQQERWLRPLLAGEIRSSYAMTEPQVASSDATNVELRIEQEGDHWVLNGRKWFITSAMYERTQIFIVMGKSDPENPNRHL</sequence>
<proteinExistence type="predicted"/>
<dbReference type="InterPro" id="IPR046373">
    <property type="entry name" value="Acyl-CoA_Oxase/DH_mid-dom_sf"/>
</dbReference>
<organism evidence="3 4">
    <name type="scientific">Haliea salexigens</name>
    <dbReference type="NCBI Taxonomy" id="287487"/>
    <lineage>
        <taxon>Bacteria</taxon>
        <taxon>Pseudomonadati</taxon>
        <taxon>Pseudomonadota</taxon>
        <taxon>Gammaproteobacteria</taxon>
        <taxon>Cellvibrionales</taxon>
        <taxon>Halieaceae</taxon>
        <taxon>Haliea</taxon>
    </lineage>
</organism>
<dbReference type="EMBL" id="DMND01000249">
    <property type="protein sequence ID" value="HAN29688.1"/>
    <property type="molecule type" value="Genomic_DNA"/>
</dbReference>
<dbReference type="GO" id="GO:0033539">
    <property type="term" value="P:fatty acid beta-oxidation using acyl-CoA dehydrogenase"/>
    <property type="evidence" value="ECO:0007669"/>
    <property type="project" value="TreeGrafter"/>
</dbReference>
<evidence type="ECO:0000256" key="1">
    <source>
        <dbReference type="ARBA" id="ARBA00023002"/>
    </source>
</evidence>
<feature type="domain" description="Acyl-CoA oxidase/dehydrogenase middle" evidence="2">
    <location>
        <begin position="33"/>
        <end position="87"/>
    </location>
</feature>
<dbReference type="InterPro" id="IPR050741">
    <property type="entry name" value="Acyl-CoA_dehydrogenase"/>
</dbReference>
<dbReference type="Gene3D" id="2.40.110.10">
    <property type="entry name" value="Butyryl-CoA Dehydrogenase, subunit A, domain 2"/>
    <property type="match status" value="1"/>
</dbReference>
<protein>
    <submittedName>
        <fullName evidence="3">Acyl-CoA dehydrogenase</fullName>
    </submittedName>
</protein>
<evidence type="ECO:0000313" key="4">
    <source>
        <dbReference type="Proteomes" id="UP000259273"/>
    </source>
</evidence>
<accession>A0A3C1KT23</accession>
<comment type="caution">
    <text evidence="3">The sequence shown here is derived from an EMBL/GenBank/DDBJ whole genome shotgun (WGS) entry which is preliminary data.</text>
</comment>
<evidence type="ECO:0000313" key="3">
    <source>
        <dbReference type="EMBL" id="HAN29688.1"/>
    </source>
</evidence>
<keyword evidence="1" id="KW-0560">Oxidoreductase</keyword>
<dbReference type="Gene3D" id="1.10.540.10">
    <property type="entry name" value="Acyl-CoA dehydrogenase/oxidase, N-terminal domain"/>
    <property type="match status" value="1"/>
</dbReference>
<feature type="non-terminal residue" evidence="3">
    <location>
        <position position="1"/>
    </location>
</feature>
<dbReference type="AlphaFoldDB" id="A0A3C1KT23"/>
<dbReference type="Proteomes" id="UP000259273">
    <property type="component" value="Unassembled WGS sequence"/>
</dbReference>
<dbReference type="InterPro" id="IPR006091">
    <property type="entry name" value="Acyl-CoA_Oxase/DH_mid-dom"/>
</dbReference>
<dbReference type="SUPFAM" id="SSF56645">
    <property type="entry name" value="Acyl-CoA dehydrogenase NM domain-like"/>
    <property type="match status" value="1"/>
</dbReference>
<dbReference type="InterPro" id="IPR009100">
    <property type="entry name" value="AcylCoA_DH/oxidase_NM_dom_sf"/>
</dbReference>
<dbReference type="Pfam" id="PF02770">
    <property type="entry name" value="Acyl-CoA_dh_M"/>
    <property type="match status" value="1"/>
</dbReference>
<gene>
    <name evidence="3" type="ORF">DCP75_18575</name>
</gene>
<dbReference type="PANTHER" id="PTHR48083:SF13">
    <property type="entry name" value="ACYL-COA DEHYDROGENASE FAMILY MEMBER 11"/>
    <property type="match status" value="1"/>
</dbReference>
<dbReference type="InterPro" id="IPR037069">
    <property type="entry name" value="AcylCoA_DH/ox_N_sf"/>
</dbReference>